<evidence type="ECO:0000313" key="3">
    <source>
        <dbReference type="Proteomes" id="UP000019132"/>
    </source>
</evidence>
<proteinExistence type="predicted"/>
<dbReference type="HOGENOM" id="CLU_091178_0_0_1"/>
<feature type="region of interest" description="Disordered" evidence="1">
    <location>
        <begin position="1"/>
        <end position="112"/>
    </location>
</feature>
<evidence type="ECO:0000313" key="2">
    <source>
        <dbReference type="EnsemblProtists" id="PYU1_T004946"/>
    </source>
</evidence>
<reference evidence="3" key="1">
    <citation type="journal article" date="2010" name="Genome Biol.">
        <title>Genome sequence of the necrotrophic plant pathogen Pythium ultimum reveals original pathogenicity mechanisms and effector repertoire.</title>
        <authorList>
            <person name="Levesque C.A."/>
            <person name="Brouwer H."/>
            <person name="Cano L."/>
            <person name="Hamilton J.P."/>
            <person name="Holt C."/>
            <person name="Huitema E."/>
            <person name="Raffaele S."/>
            <person name="Robideau G.P."/>
            <person name="Thines M."/>
            <person name="Win J."/>
            <person name="Zerillo M.M."/>
            <person name="Beakes G.W."/>
            <person name="Boore J.L."/>
            <person name="Busam D."/>
            <person name="Dumas B."/>
            <person name="Ferriera S."/>
            <person name="Fuerstenberg S.I."/>
            <person name="Gachon C.M."/>
            <person name="Gaulin E."/>
            <person name="Govers F."/>
            <person name="Grenville-Briggs L."/>
            <person name="Horner N."/>
            <person name="Hostetler J."/>
            <person name="Jiang R.H."/>
            <person name="Johnson J."/>
            <person name="Krajaejun T."/>
            <person name="Lin H."/>
            <person name="Meijer H.J."/>
            <person name="Moore B."/>
            <person name="Morris P."/>
            <person name="Phuntmart V."/>
            <person name="Puiu D."/>
            <person name="Shetty J."/>
            <person name="Stajich J.E."/>
            <person name="Tripathy S."/>
            <person name="Wawra S."/>
            <person name="van West P."/>
            <person name="Whitty B.R."/>
            <person name="Coutinho P.M."/>
            <person name="Henrissat B."/>
            <person name="Martin F."/>
            <person name="Thomas P.D."/>
            <person name="Tyler B.M."/>
            <person name="De Vries R.P."/>
            <person name="Kamoun S."/>
            <person name="Yandell M."/>
            <person name="Tisserat N."/>
            <person name="Buell C.R."/>
        </authorList>
    </citation>
    <scope>NUCLEOTIDE SEQUENCE</scope>
    <source>
        <strain evidence="3">DAOM:BR144</strain>
    </source>
</reference>
<protein>
    <submittedName>
        <fullName evidence="2">Uncharacterized protein</fullName>
    </submittedName>
</protein>
<feature type="region of interest" description="Disordered" evidence="1">
    <location>
        <begin position="155"/>
        <end position="194"/>
    </location>
</feature>
<reference evidence="2" key="3">
    <citation type="submission" date="2015-02" db="UniProtKB">
        <authorList>
            <consortium name="EnsemblProtists"/>
        </authorList>
    </citation>
    <scope>IDENTIFICATION</scope>
    <source>
        <strain evidence="2">DAOM BR144</strain>
    </source>
</reference>
<dbReference type="Proteomes" id="UP000019132">
    <property type="component" value="Unassembled WGS sequence"/>
</dbReference>
<feature type="compositionally biased region" description="Low complexity" evidence="1">
    <location>
        <begin position="10"/>
        <end position="26"/>
    </location>
</feature>
<organism evidence="2 3">
    <name type="scientific">Globisporangium ultimum (strain ATCC 200006 / CBS 805.95 / DAOM BR144)</name>
    <name type="common">Pythium ultimum</name>
    <dbReference type="NCBI Taxonomy" id="431595"/>
    <lineage>
        <taxon>Eukaryota</taxon>
        <taxon>Sar</taxon>
        <taxon>Stramenopiles</taxon>
        <taxon>Oomycota</taxon>
        <taxon>Peronosporomycetes</taxon>
        <taxon>Pythiales</taxon>
        <taxon>Pythiaceae</taxon>
        <taxon>Globisporangium</taxon>
    </lineage>
</organism>
<dbReference type="OMA" id="NSHMPAD"/>
<feature type="compositionally biased region" description="Polar residues" evidence="1">
    <location>
        <begin position="173"/>
        <end position="182"/>
    </location>
</feature>
<feature type="compositionally biased region" description="Acidic residues" evidence="1">
    <location>
        <begin position="209"/>
        <end position="220"/>
    </location>
</feature>
<feature type="compositionally biased region" description="Pro residues" evidence="1">
    <location>
        <begin position="87"/>
        <end position="98"/>
    </location>
</feature>
<evidence type="ECO:0000256" key="1">
    <source>
        <dbReference type="SAM" id="MobiDB-lite"/>
    </source>
</evidence>
<feature type="region of interest" description="Disordered" evidence="1">
    <location>
        <begin position="209"/>
        <end position="273"/>
    </location>
</feature>
<dbReference type="AlphaFoldDB" id="K3WJ04"/>
<feature type="compositionally biased region" description="Polar residues" evidence="1">
    <location>
        <begin position="99"/>
        <end position="112"/>
    </location>
</feature>
<dbReference type="EnsemblProtists" id="PYU1_T004946">
    <property type="protein sequence ID" value="PYU1_T004946"/>
    <property type="gene ID" value="PYU1_G004935"/>
</dbReference>
<dbReference type="eggNOG" id="ENOG502S6ER">
    <property type="taxonomic scope" value="Eukaryota"/>
</dbReference>
<keyword evidence="3" id="KW-1185">Reference proteome</keyword>
<dbReference type="VEuPathDB" id="FungiDB:PYU1_G004935"/>
<dbReference type="InParanoid" id="K3WJ04"/>
<dbReference type="EMBL" id="GL376564">
    <property type="status" value="NOT_ANNOTATED_CDS"/>
    <property type="molecule type" value="Genomic_DNA"/>
</dbReference>
<sequence>MSGTRPIPIGSRGRASPPTSSSSRGGSPPPSNEHNAISHSCPVHVPLSGNGGSVVGSYSSSYTRFQPPRAPRFGSLPEPSFLQLDDPPMPELLLPPPAQSSNHNSSATPSVIQFASSCPGDIGFLRQSNPVHHSWAPSPRALDEFDLSKSPALSVMSASRTDRAPLNNFRRVGQSNGSNRSRSFPRHASTRDNGMLSTHTELMEHLSITEEEQSFSDDSSEFNHNSSTSQYPSYPPPVQPNTQQQYDERRERRGSYGSLSDNGDGGVFHFEES</sequence>
<name>K3WJ04_GLOUD</name>
<reference evidence="3" key="2">
    <citation type="submission" date="2010-04" db="EMBL/GenBank/DDBJ databases">
        <authorList>
            <person name="Buell R."/>
            <person name="Hamilton J."/>
            <person name="Hostetler J."/>
        </authorList>
    </citation>
    <scope>NUCLEOTIDE SEQUENCE [LARGE SCALE GENOMIC DNA]</scope>
    <source>
        <strain evidence="3">DAOM:BR144</strain>
    </source>
</reference>
<accession>K3WJ04</accession>